<accession>A0ABQ2CWM4</accession>
<dbReference type="RefSeq" id="WP_189001487.1">
    <property type="nucleotide sequence ID" value="NZ_BMOD01000003.1"/>
</dbReference>
<dbReference type="Proteomes" id="UP000632222">
    <property type="component" value="Unassembled WGS sequence"/>
</dbReference>
<reference evidence="3" key="1">
    <citation type="journal article" date="2019" name="Int. J. Syst. Evol. Microbiol.">
        <title>The Global Catalogue of Microorganisms (GCM) 10K type strain sequencing project: providing services to taxonomists for standard genome sequencing and annotation.</title>
        <authorList>
            <consortium name="The Broad Institute Genomics Platform"/>
            <consortium name="The Broad Institute Genome Sequencing Center for Infectious Disease"/>
            <person name="Wu L."/>
            <person name="Ma J."/>
        </authorList>
    </citation>
    <scope>NUCLEOTIDE SEQUENCE [LARGE SCALE GENOMIC DNA]</scope>
    <source>
        <strain evidence="3">JCM 14370</strain>
    </source>
</reference>
<keyword evidence="1" id="KW-0812">Transmembrane</keyword>
<keyword evidence="1" id="KW-0472">Membrane</keyword>
<evidence type="ECO:0000256" key="1">
    <source>
        <dbReference type="SAM" id="Phobius"/>
    </source>
</evidence>
<comment type="caution">
    <text evidence="2">The sequence shown here is derived from an EMBL/GenBank/DDBJ whole genome shotgun (WGS) entry which is preliminary data.</text>
</comment>
<gene>
    <name evidence="2" type="ORF">GCM10008938_12600</name>
</gene>
<keyword evidence="1" id="KW-1133">Transmembrane helix</keyword>
<sequence length="91" mass="10198">MAPELTALLYFVGVILLAGIIWRFRVPRTGYRDVQVVYEDAEWCVYGITHTGEKVLIDAFPQQTEALACAYKLAAAQNISQDDLSEDQDDS</sequence>
<feature type="transmembrane region" description="Helical" evidence="1">
    <location>
        <begin position="6"/>
        <end position="24"/>
    </location>
</feature>
<keyword evidence="3" id="KW-1185">Reference proteome</keyword>
<organism evidence="2 3">
    <name type="scientific">Deinococcus roseus</name>
    <dbReference type="NCBI Taxonomy" id="392414"/>
    <lineage>
        <taxon>Bacteria</taxon>
        <taxon>Thermotogati</taxon>
        <taxon>Deinococcota</taxon>
        <taxon>Deinococci</taxon>
        <taxon>Deinococcales</taxon>
        <taxon>Deinococcaceae</taxon>
        <taxon>Deinococcus</taxon>
    </lineage>
</organism>
<name>A0ABQ2CWM4_9DEIO</name>
<evidence type="ECO:0000313" key="3">
    <source>
        <dbReference type="Proteomes" id="UP000632222"/>
    </source>
</evidence>
<protein>
    <submittedName>
        <fullName evidence="2">Uncharacterized protein</fullName>
    </submittedName>
</protein>
<dbReference type="EMBL" id="BMOD01000003">
    <property type="protein sequence ID" value="GGJ28004.1"/>
    <property type="molecule type" value="Genomic_DNA"/>
</dbReference>
<evidence type="ECO:0000313" key="2">
    <source>
        <dbReference type="EMBL" id="GGJ28004.1"/>
    </source>
</evidence>
<proteinExistence type="predicted"/>